<evidence type="ECO:0000256" key="7">
    <source>
        <dbReference type="PIRNR" id="PIRNR000124"/>
    </source>
</evidence>
<keyword evidence="8" id="KW-0472">Membrane</keyword>
<evidence type="ECO:0000313" key="10">
    <source>
        <dbReference type="EMBL" id="GGP19410.1"/>
    </source>
</evidence>
<evidence type="ECO:0000256" key="8">
    <source>
        <dbReference type="SAM" id="Phobius"/>
    </source>
</evidence>
<keyword evidence="11" id="KW-1185">Reference proteome</keyword>
<dbReference type="InterPro" id="IPR017476">
    <property type="entry name" value="UDP-Glc/GDP-Man"/>
</dbReference>
<feature type="transmembrane region" description="Helical" evidence="8">
    <location>
        <begin position="21"/>
        <end position="40"/>
    </location>
</feature>
<dbReference type="Pfam" id="PF03721">
    <property type="entry name" value="UDPG_MGDP_dh_N"/>
    <property type="match status" value="1"/>
</dbReference>
<reference evidence="10" key="1">
    <citation type="journal article" date="2014" name="Int. J. Syst. Evol. Microbiol.">
        <title>Complete genome sequence of Corynebacterium casei LMG S-19264T (=DSM 44701T), isolated from a smear-ripened cheese.</title>
        <authorList>
            <consortium name="US DOE Joint Genome Institute (JGI-PGF)"/>
            <person name="Walter F."/>
            <person name="Albersmeier A."/>
            <person name="Kalinowski J."/>
            <person name="Ruckert C."/>
        </authorList>
    </citation>
    <scope>NUCLEOTIDE SEQUENCE</scope>
    <source>
        <strain evidence="10">JCM 10088</strain>
    </source>
</reference>
<evidence type="ECO:0000256" key="6">
    <source>
        <dbReference type="ARBA" id="ARBA00049130"/>
    </source>
</evidence>
<dbReference type="PIRSF" id="PIRSF000124">
    <property type="entry name" value="UDPglc_GDPman_dh"/>
    <property type="match status" value="1"/>
</dbReference>
<comment type="catalytic activity">
    <reaction evidence="6">
        <text>UDP-N-acetyl-alpha-D-mannosamine + 2 NAD(+) + H2O = UDP-N-acetyl-alpha-D-mannosaminouronate + 2 NADH + 3 H(+)</text>
        <dbReference type="Rhea" id="RHEA:25780"/>
        <dbReference type="ChEBI" id="CHEBI:15377"/>
        <dbReference type="ChEBI" id="CHEBI:15378"/>
        <dbReference type="ChEBI" id="CHEBI:57540"/>
        <dbReference type="ChEBI" id="CHEBI:57945"/>
        <dbReference type="ChEBI" id="CHEBI:68623"/>
        <dbReference type="ChEBI" id="CHEBI:70731"/>
        <dbReference type="EC" id="1.1.1.336"/>
    </reaction>
</comment>
<dbReference type="AlphaFoldDB" id="A0A830GTY3"/>
<dbReference type="NCBIfam" id="TIGR03026">
    <property type="entry name" value="NDP-sugDHase"/>
    <property type="match status" value="1"/>
</dbReference>
<keyword evidence="3" id="KW-0560">Oxidoreductase</keyword>
<dbReference type="OrthoDB" id="372050at2157"/>
<evidence type="ECO:0000256" key="3">
    <source>
        <dbReference type="ARBA" id="ARBA00023002"/>
    </source>
</evidence>
<dbReference type="Gene3D" id="3.40.50.720">
    <property type="entry name" value="NAD(P)-binding Rossmann-like Domain"/>
    <property type="match status" value="2"/>
</dbReference>
<dbReference type="InterPro" id="IPR014026">
    <property type="entry name" value="UDP-Glc/GDP-Man_DH_dimer"/>
</dbReference>
<keyword evidence="8" id="KW-1133">Transmembrane helix</keyword>
<reference evidence="10" key="2">
    <citation type="submission" date="2020-09" db="EMBL/GenBank/DDBJ databases">
        <authorList>
            <person name="Sun Q."/>
            <person name="Ohkuma M."/>
        </authorList>
    </citation>
    <scope>NUCLEOTIDE SEQUENCE</scope>
    <source>
        <strain evidence="10">JCM 10088</strain>
    </source>
</reference>
<gene>
    <name evidence="10" type="ORF">GCM10007981_02980</name>
</gene>
<dbReference type="SUPFAM" id="SSF48179">
    <property type="entry name" value="6-phosphogluconate dehydrogenase C-terminal domain-like"/>
    <property type="match status" value="1"/>
</dbReference>
<dbReference type="Pfam" id="PF03720">
    <property type="entry name" value="UDPG_MGDP_dh_C"/>
    <property type="match status" value="1"/>
</dbReference>
<comment type="caution">
    <text evidence="10">The sequence shown here is derived from an EMBL/GenBank/DDBJ whole genome shotgun (WGS) entry which is preliminary data.</text>
</comment>
<dbReference type="PANTHER" id="PTHR43491">
    <property type="entry name" value="UDP-N-ACETYL-D-MANNOSAMINE DEHYDROGENASE"/>
    <property type="match status" value="1"/>
</dbReference>
<dbReference type="EC" id="1.1.1.336" evidence="1"/>
<accession>A0A830GTY3</accession>
<dbReference type="PANTHER" id="PTHR43491:SF5">
    <property type="entry name" value="UDP-N-ACETYL-D-MANNOSAMINE DEHYDROGENASE"/>
    <property type="match status" value="1"/>
</dbReference>
<comment type="similarity">
    <text evidence="7">Belongs to the UDP-glucose/GDP-mannose dehydrogenase family.</text>
</comment>
<dbReference type="GO" id="GO:0089714">
    <property type="term" value="F:UDP-N-acetyl-D-mannosamine dehydrogenase activity"/>
    <property type="evidence" value="ECO:0007669"/>
    <property type="project" value="UniProtKB-EC"/>
</dbReference>
<dbReference type="InterPro" id="IPR036220">
    <property type="entry name" value="UDP-Glc/GDP-Man_DH_C_sf"/>
</dbReference>
<dbReference type="InterPro" id="IPR028359">
    <property type="entry name" value="UDP_ManNAc/GlcNAc_DH"/>
</dbReference>
<dbReference type="RefSeq" id="WP_188595694.1">
    <property type="nucleotide sequence ID" value="NZ_BMNL01000001.1"/>
</dbReference>
<evidence type="ECO:0000313" key="11">
    <source>
        <dbReference type="Proteomes" id="UP000610960"/>
    </source>
</evidence>
<evidence type="ECO:0000256" key="1">
    <source>
        <dbReference type="ARBA" id="ARBA00012935"/>
    </source>
</evidence>
<dbReference type="InterPro" id="IPR008927">
    <property type="entry name" value="6-PGluconate_DH-like_C_sf"/>
</dbReference>
<protein>
    <recommendedName>
        <fullName evidence="2">UDP-N-acetyl-D-mannosamine dehydrogenase</fullName>
        <ecNumber evidence="1">1.1.1.336</ecNumber>
    </recommendedName>
    <alternativeName>
        <fullName evidence="5">UDP-ManNAc 6-dehydrogenase</fullName>
    </alternativeName>
</protein>
<dbReference type="PIRSF" id="PIRSF500136">
    <property type="entry name" value="UDP_ManNAc_DH"/>
    <property type="match status" value="1"/>
</dbReference>
<feature type="domain" description="UDP-glucose/GDP-mannose dehydrogenase C-terminal" evidence="9">
    <location>
        <begin position="335"/>
        <end position="436"/>
    </location>
</feature>
<name>A0A830GTY3_9CREN</name>
<dbReference type="EMBL" id="BMNL01000001">
    <property type="protein sequence ID" value="GGP19410.1"/>
    <property type="molecule type" value="Genomic_DNA"/>
</dbReference>
<keyword evidence="4" id="KW-0520">NAD</keyword>
<dbReference type="GO" id="GO:0016628">
    <property type="term" value="F:oxidoreductase activity, acting on the CH-CH group of donors, NAD or NADP as acceptor"/>
    <property type="evidence" value="ECO:0007669"/>
    <property type="project" value="InterPro"/>
</dbReference>
<dbReference type="SUPFAM" id="SSF51735">
    <property type="entry name" value="NAD(P)-binding Rossmann-fold domains"/>
    <property type="match status" value="1"/>
</dbReference>
<dbReference type="Pfam" id="PF00984">
    <property type="entry name" value="UDPG_MGDP_dh"/>
    <property type="match status" value="1"/>
</dbReference>
<dbReference type="GO" id="GO:0000271">
    <property type="term" value="P:polysaccharide biosynthetic process"/>
    <property type="evidence" value="ECO:0007669"/>
    <property type="project" value="InterPro"/>
</dbReference>
<dbReference type="InterPro" id="IPR014027">
    <property type="entry name" value="UDP-Glc/GDP-Man_DH_C"/>
</dbReference>
<dbReference type="Proteomes" id="UP000610960">
    <property type="component" value="Unassembled WGS sequence"/>
</dbReference>
<proteinExistence type="inferred from homology"/>
<evidence type="ECO:0000256" key="2">
    <source>
        <dbReference type="ARBA" id="ARBA00016796"/>
    </source>
</evidence>
<evidence type="ECO:0000256" key="5">
    <source>
        <dbReference type="ARBA" id="ARBA00030172"/>
    </source>
</evidence>
<sequence length="460" mass="50174">MVNLLEMSDEDLINSLKRGELTVAIYGMGYVGTAIAAVWARAGAKVIGVDADQRKVAAFKSCTFKLSDSTVEAELRRLSKSFSYTMNGEEASANSQVKIVTVPIYIRDGEPRFEAFLSAMEGIGKGLKRGDLVIIESSVPPRTTVDIAKPALERASGLTAEDDFGLVYSPERIYVGRAIQDIEERYPKVIGGVGPRSARVAKALYGVIARKGVLEVSSPTVAETEKLVEGVYRDVNIALANEVARLCRSLGIDFDEVRDAANSQPYSHLHKPGPGVGGSCIPVYPQFLLYAAKRIGAQLDLTALGRQINVMSAKYVFDLIREAAGLVGEANPRVSVLGLAFRGDVDDTRLSPSYDVIKHLVNNGFKQLLVHDPFVEQDDVLRELGIPLTKDLDAALRADVIAILTDHSEYFKLSLDDIGKRNARAAVVDARHVIRNWRNPPRNVIYMGIGRPTVGGIHER</sequence>
<dbReference type="SUPFAM" id="SSF52413">
    <property type="entry name" value="UDP-glucose/GDP-mannose dehydrogenase C-terminal domain"/>
    <property type="match status" value="1"/>
</dbReference>
<dbReference type="InterPro" id="IPR036291">
    <property type="entry name" value="NAD(P)-bd_dom_sf"/>
</dbReference>
<keyword evidence="8" id="KW-0812">Transmembrane</keyword>
<dbReference type="InterPro" id="IPR001732">
    <property type="entry name" value="UDP-Glc/GDP-Man_DH_N"/>
</dbReference>
<dbReference type="SMART" id="SM00984">
    <property type="entry name" value="UDPG_MGDP_dh_C"/>
    <property type="match status" value="1"/>
</dbReference>
<organism evidence="10 11">
    <name type="scientific">Thermocladium modestius</name>
    <dbReference type="NCBI Taxonomy" id="62609"/>
    <lineage>
        <taxon>Archaea</taxon>
        <taxon>Thermoproteota</taxon>
        <taxon>Thermoprotei</taxon>
        <taxon>Thermoproteales</taxon>
        <taxon>Thermoproteaceae</taxon>
        <taxon>Thermocladium</taxon>
    </lineage>
</organism>
<dbReference type="GO" id="GO:0051287">
    <property type="term" value="F:NAD binding"/>
    <property type="evidence" value="ECO:0007669"/>
    <property type="project" value="InterPro"/>
</dbReference>
<evidence type="ECO:0000259" key="9">
    <source>
        <dbReference type="SMART" id="SM00984"/>
    </source>
</evidence>
<evidence type="ECO:0000256" key="4">
    <source>
        <dbReference type="ARBA" id="ARBA00023027"/>
    </source>
</evidence>